<name>A0A6A5VXT1_9PLEO</name>
<keyword evidence="3" id="KW-1185">Reference proteome</keyword>
<evidence type="ECO:0000313" key="3">
    <source>
        <dbReference type="Proteomes" id="UP000799779"/>
    </source>
</evidence>
<gene>
    <name evidence="2" type="ORF">P154DRAFT_585815</name>
</gene>
<dbReference type="PANTHER" id="PTHR46411">
    <property type="entry name" value="FAMILY ATPASE, PUTATIVE-RELATED"/>
    <property type="match status" value="1"/>
</dbReference>
<dbReference type="InterPro" id="IPR027417">
    <property type="entry name" value="P-loop_NTPase"/>
</dbReference>
<protein>
    <recommendedName>
        <fullName evidence="1">ATPase AAA-type core domain-containing protein</fullName>
    </recommendedName>
</protein>
<evidence type="ECO:0000313" key="2">
    <source>
        <dbReference type="EMBL" id="KAF1994363.1"/>
    </source>
</evidence>
<accession>A0A6A5VXT1</accession>
<dbReference type="Gene3D" id="3.40.50.300">
    <property type="entry name" value="P-loop containing nucleotide triphosphate hydrolases"/>
    <property type="match status" value="1"/>
</dbReference>
<proteinExistence type="predicted"/>
<dbReference type="InterPro" id="IPR003959">
    <property type="entry name" value="ATPase_AAA_core"/>
</dbReference>
<dbReference type="EMBL" id="ML977662">
    <property type="protein sequence ID" value="KAF1994363.1"/>
    <property type="molecule type" value="Genomic_DNA"/>
</dbReference>
<dbReference type="SUPFAM" id="SSF52540">
    <property type="entry name" value="P-loop containing nucleoside triphosphate hydrolases"/>
    <property type="match status" value="1"/>
</dbReference>
<organism evidence="2 3">
    <name type="scientific">Amniculicola lignicola CBS 123094</name>
    <dbReference type="NCBI Taxonomy" id="1392246"/>
    <lineage>
        <taxon>Eukaryota</taxon>
        <taxon>Fungi</taxon>
        <taxon>Dikarya</taxon>
        <taxon>Ascomycota</taxon>
        <taxon>Pezizomycotina</taxon>
        <taxon>Dothideomycetes</taxon>
        <taxon>Pleosporomycetidae</taxon>
        <taxon>Pleosporales</taxon>
        <taxon>Amniculicolaceae</taxon>
        <taxon>Amniculicola</taxon>
    </lineage>
</organism>
<dbReference type="OrthoDB" id="10042665at2759"/>
<dbReference type="GO" id="GO:0016887">
    <property type="term" value="F:ATP hydrolysis activity"/>
    <property type="evidence" value="ECO:0007669"/>
    <property type="project" value="InterPro"/>
</dbReference>
<dbReference type="Proteomes" id="UP000799779">
    <property type="component" value="Unassembled WGS sequence"/>
</dbReference>
<dbReference type="PANTHER" id="PTHR46411:SF2">
    <property type="entry name" value="AAA+ ATPASE DOMAIN-CONTAINING PROTEIN"/>
    <property type="match status" value="1"/>
</dbReference>
<dbReference type="Pfam" id="PF00004">
    <property type="entry name" value="AAA"/>
    <property type="match status" value="1"/>
</dbReference>
<reference evidence="2" key="1">
    <citation type="journal article" date="2020" name="Stud. Mycol.">
        <title>101 Dothideomycetes genomes: a test case for predicting lifestyles and emergence of pathogens.</title>
        <authorList>
            <person name="Haridas S."/>
            <person name="Albert R."/>
            <person name="Binder M."/>
            <person name="Bloem J."/>
            <person name="Labutti K."/>
            <person name="Salamov A."/>
            <person name="Andreopoulos B."/>
            <person name="Baker S."/>
            <person name="Barry K."/>
            <person name="Bills G."/>
            <person name="Bluhm B."/>
            <person name="Cannon C."/>
            <person name="Castanera R."/>
            <person name="Culley D."/>
            <person name="Daum C."/>
            <person name="Ezra D."/>
            <person name="Gonzalez J."/>
            <person name="Henrissat B."/>
            <person name="Kuo A."/>
            <person name="Liang C."/>
            <person name="Lipzen A."/>
            <person name="Lutzoni F."/>
            <person name="Magnuson J."/>
            <person name="Mondo S."/>
            <person name="Nolan M."/>
            <person name="Ohm R."/>
            <person name="Pangilinan J."/>
            <person name="Park H.-J."/>
            <person name="Ramirez L."/>
            <person name="Alfaro M."/>
            <person name="Sun H."/>
            <person name="Tritt A."/>
            <person name="Yoshinaga Y."/>
            <person name="Zwiers L.-H."/>
            <person name="Turgeon B."/>
            <person name="Goodwin S."/>
            <person name="Spatafora J."/>
            <person name="Crous P."/>
            <person name="Grigoriev I."/>
        </authorList>
    </citation>
    <scope>NUCLEOTIDE SEQUENCE</scope>
    <source>
        <strain evidence="2">CBS 123094</strain>
    </source>
</reference>
<feature type="domain" description="ATPase AAA-type core" evidence="1">
    <location>
        <begin position="10"/>
        <end position="80"/>
    </location>
</feature>
<evidence type="ECO:0000259" key="1">
    <source>
        <dbReference type="Pfam" id="PF00004"/>
    </source>
</evidence>
<dbReference type="GO" id="GO:0005524">
    <property type="term" value="F:ATP binding"/>
    <property type="evidence" value="ECO:0007669"/>
    <property type="project" value="InterPro"/>
</dbReference>
<dbReference type="AlphaFoldDB" id="A0A6A5VXT1"/>
<sequence>MNKGQGLAGLSGAPGVSKALTAEAVAEVIQRPLYMVSAGELGIEPVVVHKRLGMILEVTGRWGCVLLIDEADVFLAARQGHPAECTYQCFLLTPGVIWGCLHSHDEQQI</sequence>